<comment type="similarity">
    <text evidence="6">Belongs to the RnpA family.</text>
</comment>
<evidence type="ECO:0000313" key="8">
    <source>
        <dbReference type="EMBL" id="AGW14712.1"/>
    </source>
</evidence>
<organism evidence="8 9">
    <name type="scientific">Megalodesulfovibrio gigas (strain ATCC 19364 / DSM 1382 / NCIMB 9332 / VKM B-1759)</name>
    <name type="common">Desulfovibrio gigas</name>
    <dbReference type="NCBI Taxonomy" id="1121448"/>
    <lineage>
        <taxon>Bacteria</taxon>
        <taxon>Pseudomonadati</taxon>
        <taxon>Thermodesulfobacteriota</taxon>
        <taxon>Desulfovibrionia</taxon>
        <taxon>Desulfovibrionales</taxon>
        <taxon>Desulfovibrionaceae</taxon>
        <taxon>Megalodesulfovibrio</taxon>
    </lineage>
</organism>
<dbReference type="GO" id="GO:0001682">
    <property type="term" value="P:tRNA 5'-leader removal"/>
    <property type="evidence" value="ECO:0007669"/>
    <property type="project" value="UniProtKB-UniRule"/>
</dbReference>
<dbReference type="PANTHER" id="PTHR33992:SF1">
    <property type="entry name" value="RIBONUCLEASE P PROTEIN COMPONENT"/>
    <property type="match status" value="1"/>
</dbReference>
<dbReference type="STRING" id="1121448.DGI_2989"/>
<accession>T2GFM0</accession>
<keyword evidence="5 6" id="KW-0694">RNA-binding</keyword>
<keyword evidence="4 6" id="KW-0378">Hydrolase</keyword>
<evidence type="ECO:0000256" key="6">
    <source>
        <dbReference type="HAMAP-Rule" id="MF_00227"/>
    </source>
</evidence>
<dbReference type="InterPro" id="IPR000100">
    <property type="entry name" value="RNase_P"/>
</dbReference>
<evidence type="ECO:0000256" key="4">
    <source>
        <dbReference type="ARBA" id="ARBA00022801"/>
    </source>
</evidence>
<dbReference type="Gene3D" id="3.30.230.10">
    <property type="match status" value="1"/>
</dbReference>
<evidence type="ECO:0000256" key="3">
    <source>
        <dbReference type="ARBA" id="ARBA00022759"/>
    </source>
</evidence>
<dbReference type="InterPro" id="IPR020568">
    <property type="entry name" value="Ribosomal_Su5_D2-typ_SF"/>
</dbReference>
<comment type="function">
    <text evidence="6">RNaseP catalyzes the removal of the 5'-leader sequence from pre-tRNA to produce the mature 5'-terminus. It can also cleave other RNA substrates such as 4.5S RNA. The protein component plays an auxiliary but essential role in vivo by binding to the 5'-leader sequence and broadening the substrate specificity of the ribozyme.</text>
</comment>
<dbReference type="Pfam" id="PF00825">
    <property type="entry name" value="Ribonuclease_P"/>
    <property type="match status" value="1"/>
</dbReference>
<dbReference type="KEGG" id="dgg:DGI_2989"/>
<keyword evidence="1 6" id="KW-0819">tRNA processing</keyword>
<protein>
    <recommendedName>
        <fullName evidence="6 7">Ribonuclease P protein component</fullName>
        <shortName evidence="6">RNase P protein</shortName>
        <shortName evidence="6">RNaseP protein</shortName>
        <ecNumber evidence="6 7">3.1.26.5</ecNumber>
    </recommendedName>
    <alternativeName>
        <fullName evidence="6">Protein C5</fullName>
    </alternativeName>
</protein>
<dbReference type="NCBIfam" id="TIGR00188">
    <property type="entry name" value="rnpA"/>
    <property type="match status" value="1"/>
</dbReference>
<dbReference type="GO" id="GO:0000049">
    <property type="term" value="F:tRNA binding"/>
    <property type="evidence" value="ECO:0007669"/>
    <property type="project" value="UniProtKB-UniRule"/>
</dbReference>
<proteinExistence type="inferred from homology"/>
<keyword evidence="9" id="KW-1185">Reference proteome</keyword>
<dbReference type="SUPFAM" id="SSF54211">
    <property type="entry name" value="Ribosomal protein S5 domain 2-like"/>
    <property type="match status" value="1"/>
</dbReference>
<name>T2GFM0_MEGG1</name>
<dbReference type="GO" id="GO:0004526">
    <property type="term" value="F:ribonuclease P activity"/>
    <property type="evidence" value="ECO:0007669"/>
    <property type="project" value="UniProtKB-UniRule"/>
</dbReference>
<dbReference type="EC" id="3.1.26.5" evidence="6 7"/>
<dbReference type="PATRIC" id="fig|1121448.10.peg.2949"/>
<dbReference type="OrthoDB" id="9810867at2"/>
<dbReference type="PANTHER" id="PTHR33992">
    <property type="entry name" value="RIBONUCLEASE P PROTEIN COMPONENT"/>
    <property type="match status" value="1"/>
</dbReference>
<evidence type="ECO:0000256" key="7">
    <source>
        <dbReference type="NCBIfam" id="TIGR00188"/>
    </source>
</evidence>
<dbReference type="HAMAP" id="MF_00227">
    <property type="entry name" value="RNase_P"/>
    <property type="match status" value="1"/>
</dbReference>
<dbReference type="EMBL" id="CP006585">
    <property type="protein sequence ID" value="AGW14712.1"/>
    <property type="molecule type" value="Genomic_DNA"/>
</dbReference>
<sequence length="164" mass="18497">MAQPQVHSRTHPKCHRLRHRPEYQQCYDTGRRYGSRSFLVFVRSRVVAELLPGCGQADVLAQPQHRLGMAVSRKIGKSVVRNRCKRVLREWFRLHRHVLAWPDTGSPVPTLAGLDLVAVPRRGVDVLALDLETVARELTPLARRAWKDCLHQAASVRPSCGGDG</sequence>
<evidence type="ECO:0000256" key="2">
    <source>
        <dbReference type="ARBA" id="ARBA00022722"/>
    </source>
</evidence>
<evidence type="ECO:0000256" key="1">
    <source>
        <dbReference type="ARBA" id="ARBA00022694"/>
    </source>
</evidence>
<keyword evidence="3 6" id="KW-0255">Endonuclease</keyword>
<reference evidence="9" key="2">
    <citation type="submission" date="2013-07" db="EMBL/GenBank/DDBJ databases">
        <authorList>
            <person name="Morais-Silva F.O."/>
            <person name="Rezende A.M."/>
            <person name="Pimentel C."/>
            <person name="Resende D.M."/>
            <person name="Santos C.I."/>
            <person name="Clemente C."/>
            <person name="de Oliveira L.M."/>
            <person name="da Silva S.M."/>
            <person name="Costa D.A."/>
            <person name="Varela-Raposo A."/>
            <person name="Horacio E.C.A."/>
            <person name="Matos M."/>
            <person name="Flores O."/>
            <person name="Ruiz J.C."/>
            <person name="Rodrigues-Pousada C."/>
        </authorList>
    </citation>
    <scope>NUCLEOTIDE SEQUENCE [LARGE SCALE GENOMIC DNA]</scope>
    <source>
        <strain evidence="9">ATCC 19364 / DSM 1382 / NCIMB 9332 / VKM B-1759</strain>
    </source>
</reference>
<evidence type="ECO:0000256" key="5">
    <source>
        <dbReference type="ARBA" id="ARBA00022884"/>
    </source>
</evidence>
<dbReference type="Proteomes" id="UP000016587">
    <property type="component" value="Chromosome"/>
</dbReference>
<dbReference type="RefSeq" id="WP_021761779.1">
    <property type="nucleotide sequence ID" value="NC_022444.1"/>
</dbReference>
<comment type="subunit">
    <text evidence="6">Consists of a catalytic RNA component (M1 or rnpB) and a protein subunit.</text>
</comment>
<reference evidence="8 9" key="1">
    <citation type="journal article" date="2013" name="J. Bacteriol.">
        <title>Roles of HynAB and Ech, the only two hydrogenases found in the model sulfate reducer Desulfovibrio gigas.</title>
        <authorList>
            <person name="Morais-Silva F.O."/>
            <person name="Santos C.I."/>
            <person name="Rodrigues R."/>
            <person name="Pereira I.A."/>
            <person name="Rodrigues-Pousada C."/>
        </authorList>
    </citation>
    <scope>NUCLEOTIDE SEQUENCE [LARGE SCALE GENOMIC DNA]</scope>
    <source>
        <strain evidence="9">ATCC 19364 / DSM 1382 / NCIMB 9332 / VKM B-1759</strain>
    </source>
</reference>
<dbReference type="AlphaFoldDB" id="T2GFM0"/>
<comment type="catalytic activity">
    <reaction evidence="6">
        <text>Endonucleolytic cleavage of RNA, removing 5'-extranucleotides from tRNA precursor.</text>
        <dbReference type="EC" id="3.1.26.5"/>
    </reaction>
</comment>
<dbReference type="GO" id="GO:0030677">
    <property type="term" value="C:ribonuclease P complex"/>
    <property type="evidence" value="ECO:0007669"/>
    <property type="project" value="TreeGrafter"/>
</dbReference>
<dbReference type="eggNOG" id="COG0594">
    <property type="taxonomic scope" value="Bacteria"/>
</dbReference>
<gene>
    <name evidence="6" type="primary">rnpA</name>
    <name evidence="8" type="ORF">DGI_2989</name>
</gene>
<evidence type="ECO:0000313" key="9">
    <source>
        <dbReference type="Proteomes" id="UP000016587"/>
    </source>
</evidence>
<dbReference type="GO" id="GO:0042781">
    <property type="term" value="F:3'-tRNA processing endoribonuclease activity"/>
    <property type="evidence" value="ECO:0007669"/>
    <property type="project" value="TreeGrafter"/>
</dbReference>
<dbReference type="InterPro" id="IPR014721">
    <property type="entry name" value="Ribsml_uS5_D2-typ_fold_subgr"/>
</dbReference>
<keyword evidence="2 6" id="KW-0540">Nuclease</keyword>
<dbReference type="HOGENOM" id="CLU_117179_11_0_7"/>